<dbReference type="AlphaFoldDB" id="A0A699V1Z7"/>
<comment type="caution">
    <text evidence="1">The sequence shown here is derived from an EMBL/GenBank/DDBJ whole genome shotgun (WGS) entry which is preliminary data.</text>
</comment>
<protein>
    <submittedName>
        <fullName evidence="1">Uncharacterized protein</fullName>
    </submittedName>
</protein>
<accession>A0A699V1Z7</accession>
<gene>
    <name evidence="1" type="ORF">Tci_899757</name>
</gene>
<name>A0A699V1Z7_TANCI</name>
<evidence type="ECO:0000313" key="1">
    <source>
        <dbReference type="EMBL" id="GFD27788.1"/>
    </source>
</evidence>
<organism evidence="1">
    <name type="scientific">Tanacetum cinerariifolium</name>
    <name type="common">Dalmatian daisy</name>
    <name type="synonym">Chrysanthemum cinerariifolium</name>
    <dbReference type="NCBI Taxonomy" id="118510"/>
    <lineage>
        <taxon>Eukaryota</taxon>
        <taxon>Viridiplantae</taxon>
        <taxon>Streptophyta</taxon>
        <taxon>Embryophyta</taxon>
        <taxon>Tracheophyta</taxon>
        <taxon>Spermatophyta</taxon>
        <taxon>Magnoliopsida</taxon>
        <taxon>eudicotyledons</taxon>
        <taxon>Gunneridae</taxon>
        <taxon>Pentapetalae</taxon>
        <taxon>asterids</taxon>
        <taxon>campanulids</taxon>
        <taxon>Asterales</taxon>
        <taxon>Asteraceae</taxon>
        <taxon>Asteroideae</taxon>
        <taxon>Anthemideae</taxon>
        <taxon>Anthemidinae</taxon>
        <taxon>Tanacetum</taxon>
    </lineage>
</organism>
<feature type="non-terminal residue" evidence="1">
    <location>
        <position position="1"/>
    </location>
</feature>
<proteinExistence type="predicted"/>
<sequence length="41" mass="4759">SEDDYDRGCRKPSDLKEGFYMDTIKLGTEYMTGMDDESEVM</sequence>
<reference evidence="1" key="1">
    <citation type="journal article" date="2019" name="Sci. Rep.">
        <title>Draft genome of Tanacetum cinerariifolium, the natural source of mosquito coil.</title>
        <authorList>
            <person name="Yamashiro T."/>
            <person name="Shiraishi A."/>
            <person name="Satake H."/>
            <person name="Nakayama K."/>
        </authorList>
    </citation>
    <scope>NUCLEOTIDE SEQUENCE</scope>
</reference>
<dbReference type="EMBL" id="BKCJ011379853">
    <property type="protein sequence ID" value="GFD27788.1"/>
    <property type="molecule type" value="Genomic_DNA"/>
</dbReference>